<dbReference type="RefSeq" id="WP_100342554.1">
    <property type="nucleotide sequence ID" value="NZ_PGFJ01000002.1"/>
</dbReference>
<comment type="caution">
    <text evidence="2">The sequence shown here is derived from an EMBL/GenBank/DDBJ whole genome shotgun (WGS) entry which is preliminary data.</text>
</comment>
<reference evidence="2 3" key="1">
    <citation type="submission" date="2017-11" db="EMBL/GenBank/DDBJ databases">
        <title>Genomic Encyclopedia of Archaeal and Bacterial Type Strains, Phase II (KMG-II): From Individual Species to Whole Genera.</title>
        <authorList>
            <person name="Goeker M."/>
        </authorList>
    </citation>
    <scope>NUCLEOTIDE SEQUENCE [LARGE SCALE GENOMIC DNA]</scope>
    <source>
        <strain evidence="2 3">DSM 28175</strain>
    </source>
</reference>
<feature type="transmembrane region" description="Helical" evidence="1">
    <location>
        <begin position="61"/>
        <end position="82"/>
    </location>
</feature>
<organism evidence="2 3">
    <name type="scientific">Mucilaginibacter auburnensis</name>
    <dbReference type="NCBI Taxonomy" id="1457233"/>
    <lineage>
        <taxon>Bacteria</taxon>
        <taxon>Pseudomonadati</taxon>
        <taxon>Bacteroidota</taxon>
        <taxon>Sphingobacteriia</taxon>
        <taxon>Sphingobacteriales</taxon>
        <taxon>Sphingobacteriaceae</taxon>
        <taxon>Mucilaginibacter</taxon>
    </lineage>
</organism>
<dbReference type="CDD" id="cd21809">
    <property type="entry name" value="ABC-2_lan_permease-like"/>
    <property type="match status" value="1"/>
</dbReference>
<keyword evidence="1" id="KW-0812">Transmembrane</keyword>
<keyword evidence="1" id="KW-0472">Membrane</keyword>
<dbReference type="AlphaFoldDB" id="A0A2H9VPL9"/>
<protein>
    <recommendedName>
        <fullName evidence="4">ABC-2 type transport system permease protein</fullName>
    </recommendedName>
</protein>
<feature type="transmembrane region" description="Helical" evidence="1">
    <location>
        <begin position="151"/>
        <end position="174"/>
    </location>
</feature>
<name>A0A2H9VPL9_9SPHI</name>
<proteinExistence type="predicted"/>
<feature type="transmembrane region" description="Helical" evidence="1">
    <location>
        <begin position="103"/>
        <end position="131"/>
    </location>
</feature>
<dbReference type="Proteomes" id="UP000242687">
    <property type="component" value="Unassembled WGS sequence"/>
</dbReference>
<dbReference type="PANTHER" id="PTHR37305">
    <property type="entry name" value="INTEGRAL MEMBRANE PROTEIN-RELATED"/>
    <property type="match status" value="1"/>
</dbReference>
<evidence type="ECO:0000313" key="3">
    <source>
        <dbReference type="Proteomes" id="UP000242687"/>
    </source>
</evidence>
<keyword evidence="1" id="KW-1133">Transmembrane helix</keyword>
<sequence length="266" mass="30437">MKGFILSLRSEFYKSRKTLGFWAAILLPFALILITAIGYYVKSNELKGVPGMISWMRLAGGTISVMGILLLPMFVIFIAYSVNNIEHKADTWKTLFSLPIGKWAVYSAKFFYGLNLVFISMMLFVVFTVTFGNLLGLIVPELKFTEYHMEWVLFQIYFKFFLSALGILSVQFLFSLIWSDFLKPMGLGFLLFVTSVIAVQKKWDYAYTLPYAHPLLAYESMFPRRSNLPPNQIVVDVFTQDVYISLAISAVVFIAGFYIVQKRSVK</sequence>
<dbReference type="EMBL" id="PGFJ01000002">
    <property type="protein sequence ID" value="PJJ80266.1"/>
    <property type="molecule type" value="Genomic_DNA"/>
</dbReference>
<feature type="transmembrane region" description="Helical" evidence="1">
    <location>
        <begin position="181"/>
        <end position="199"/>
    </location>
</feature>
<accession>A0A2H9VPL9</accession>
<dbReference type="Pfam" id="PF12730">
    <property type="entry name" value="ABC2_membrane_4"/>
    <property type="match status" value="1"/>
</dbReference>
<gene>
    <name evidence="2" type="ORF">CLV57_3415</name>
</gene>
<feature type="transmembrane region" description="Helical" evidence="1">
    <location>
        <begin position="242"/>
        <end position="260"/>
    </location>
</feature>
<dbReference type="OrthoDB" id="5946463at2"/>
<evidence type="ECO:0000313" key="2">
    <source>
        <dbReference type="EMBL" id="PJJ80266.1"/>
    </source>
</evidence>
<dbReference type="PANTHER" id="PTHR37305:SF1">
    <property type="entry name" value="MEMBRANE PROTEIN"/>
    <property type="match status" value="1"/>
</dbReference>
<keyword evidence="3" id="KW-1185">Reference proteome</keyword>
<evidence type="ECO:0008006" key="4">
    <source>
        <dbReference type="Google" id="ProtNLM"/>
    </source>
</evidence>
<feature type="transmembrane region" description="Helical" evidence="1">
    <location>
        <begin position="21"/>
        <end position="41"/>
    </location>
</feature>
<evidence type="ECO:0000256" key="1">
    <source>
        <dbReference type="SAM" id="Phobius"/>
    </source>
</evidence>